<dbReference type="InParanoid" id="A0A0C2WXG5"/>
<sequence>MPEIGMLGSGILSCIIFASSAAKGPYLNANDPRDEKPQGYQTALRLCMYNILLINAYWCLVSQSQPRLRVAYHPFTDPPSFLVVLYKLPKSSPTDFPSSVKQLNYRSRVGRILRPILVKPPPISFPRSLPHYGG</sequence>
<evidence type="ECO:0000313" key="2">
    <source>
        <dbReference type="Proteomes" id="UP000054549"/>
    </source>
</evidence>
<accession>A0A0C2WXG5</accession>
<dbReference type="EMBL" id="KN818289">
    <property type="protein sequence ID" value="KIL61063.1"/>
    <property type="molecule type" value="Genomic_DNA"/>
</dbReference>
<dbReference type="AlphaFoldDB" id="A0A0C2WXG5"/>
<organism evidence="1 2">
    <name type="scientific">Amanita muscaria (strain Koide BX008)</name>
    <dbReference type="NCBI Taxonomy" id="946122"/>
    <lineage>
        <taxon>Eukaryota</taxon>
        <taxon>Fungi</taxon>
        <taxon>Dikarya</taxon>
        <taxon>Basidiomycota</taxon>
        <taxon>Agaricomycotina</taxon>
        <taxon>Agaricomycetes</taxon>
        <taxon>Agaricomycetidae</taxon>
        <taxon>Agaricales</taxon>
        <taxon>Pluteineae</taxon>
        <taxon>Amanitaceae</taxon>
        <taxon>Amanita</taxon>
    </lineage>
</organism>
<evidence type="ECO:0000313" key="1">
    <source>
        <dbReference type="EMBL" id="KIL61063.1"/>
    </source>
</evidence>
<proteinExistence type="predicted"/>
<dbReference type="HOGENOM" id="CLU_1895645_0_0_1"/>
<name>A0A0C2WXG5_AMAMK</name>
<dbReference type="Proteomes" id="UP000054549">
    <property type="component" value="Unassembled WGS sequence"/>
</dbReference>
<reference evidence="1 2" key="1">
    <citation type="submission" date="2014-04" db="EMBL/GenBank/DDBJ databases">
        <title>Evolutionary Origins and Diversification of the Mycorrhizal Mutualists.</title>
        <authorList>
            <consortium name="DOE Joint Genome Institute"/>
            <consortium name="Mycorrhizal Genomics Consortium"/>
            <person name="Kohler A."/>
            <person name="Kuo A."/>
            <person name="Nagy L.G."/>
            <person name="Floudas D."/>
            <person name="Copeland A."/>
            <person name="Barry K.W."/>
            <person name="Cichocki N."/>
            <person name="Veneault-Fourrey C."/>
            <person name="LaButti K."/>
            <person name="Lindquist E.A."/>
            <person name="Lipzen A."/>
            <person name="Lundell T."/>
            <person name="Morin E."/>
            <person name="Murat C."/>
            <person name="Riley R."/>
            <person name="Ohm R."/>
            <person name="Sun H."/>
            <person name="Tunlid A."/>
            <person name="Henrissat B."/>
            <person name="Grigoriev I.V."/>
            <person name="Hibbett D.S."/>
            <person name="Martin F."/>
        </authorList>
    </citation>
    <scope>NUCLEOTIDE SEQUENCE [LARGE SCALE GENOMIC DNA]</scope>
    <source>
        <strain evidence="1 2">Koide BX008</strain>
    </source>
</reference>
<keyword evidence="2" id="KW-1185">Reference proteome</keyword>
<protein>
    <submittedName>
        <fullName evidence="1">Uncharacterized protein</fullName>
    </submittedName>
</protein>
<gene>
    <name evidence="1" type="ORF">M378DRAFT_869876</name>
</gene>